<organism evidence="1 2">
    <name type="scientific">Glaciimonas soli</name>
    <dbReference type="NCBI Taxonomy" id="2590999"/>
    <lineage>
        <taxon>Bacteria</taxon>
        <taxon>Pseudomonadati</taxon>
        <taxon>Pseudomonadota</taxon>
        <taxon>Betaproteobacteria</taxon>
        <taxon>Burkholderiales</taxon>
        <taxon>Oxalobacteraceae</taxon>
        <taxon>Glaciimonas</taxon>
    </lineage>
</organism>
<dbReference type="AlphaFoldDB" id="A0A843YTW5"/>
<reference evidence="1 2" key="1">
    <citation type="submission" date="2019-10" db="EMBL/GenBank/DDBJ databases">
        <title>Glaciimonas soli sp. nov., a psychrophilic bacterium isolated from the forest soil of a high elevation mountain in Taiwan.</title>
        <authorList>
            <person name="Wang L.-T."/>
            <person name="Shieh W.Y."/>
        </authorList>
    </citation>
    <scope>NUCLEOTIDE SEQUENCE [LARGE SCALE GENOMIC DNA]</scope>
    <source>
        <strain evidence="1 2">GS1</strain>
    </source>
</reference>
<evidence type="ECO:0000313" key="2">
    <source>
        <dbReference type="Proteomes" id="UP000451565"/>
    </source>
</evidence>
<accession>A0A843YTW5</accession>
<dbReference type="EMBL" id="WINI01000007">
    <property type="protein sequence ID" value="MQR01447.1"/>
    <property type="molecule type" value="Genomic_DNA"/>
</dbReference>
<name>A0A843YTW5_9BURK</name>
<dbReference type="Proteomes" id="UP000451565">
    <property type="component" value="Unassembled WGS sequence"/>
</dbReference>
<keyword evidence="2" id="KW-1185">Reference proteome</keyword>
<sequence>MITREGMKHWVLEALKNLGGKGRPKDVAKYIWGHYESELKQSGSLLYTWQYDVRWAAQSLRDSGELKPVHGRHDLPWELA</sequence>
<comment type="caution">
    <text evidence="1">The sequence shown here is derived from an EMBL/GenBank/DDBJ whole genome shotgun (WGS) entry which is preliminary data.</text>
</comment>
<proteinExistence type="predicted"/>
<dbReference type="OrthoDB" id="9815437at2"/>
<dbReference type="RefSeq" id="WP_153235080.1">
    <property type="nucleotide sequence ID" value="NZ_WINI01000007.1"/>
</dbReference>
<protein>
    <submittedName>
        <fullName evidence="1">Uncharacterized protein</fullName>
    </submittedName>
</protein>
<evidence type="ECO:0000313" key="1">
    <source>
        <dbReference type="EMBL" id="MQR01447.1"/>
    </source>
</evidence>
<gene>
    <name evidence="1" type="ORF">GEV47_12255</name>
</gene>